<organism evidence="2">
    <name type="scientific">Chromera velia CCMP2878</name>
    <dbReference type="NCBI Taxonomy" id="1169474"/>
    <lineage>
        <taxon>Eukaryota</taxon>
        <taxon>Sar</taxon>
        <taxon>Alveolata</taxon>
        <taxon>Colpodellida</taxon>
        <taxon>Chromeraceae</taxon>
        <taxon>Chromera</taxon>
    </lineage>
</organism>
<sequence length="339" mass="36924">MSGFLPPLQGGAPHQPARRGPLTTLKQREIGDAKSYRAKIWAYSDLVFPHIYVDNSLQKNLAYPAHIFVPRPLHKYRPRPQLKPMKRYPPERSGRRMPALRGDSNAIIDQINQTDRKGSQTGGFANCSSPASTGYLEQLADKMMNEVFLQAAAAASPPITPGEEQGRSYNSPIVLSGTLEAVHKFSQALQADKSNQALPSADGLQGVVREARKELLSHLSAAAAAHVDKAAASGLSLEPSSPSALAEEALRLLQEKGKERGSFSVERGTESACERDAKTYLAESLYPAVESGRTIVELKVREEAREAVTELLEKVNMTITAQQRGGGEKKEMPLSLQTE</sequence>
<evidence type="ECO:0000313" key="2">
    <source>
        <dbReference type="EMBL" id="CEM10990.1"/>
    </source>
</evidence>
<dbReference type="AlphaFoldDB" id="A0A0G4FCU7"/>
<protein>
    <submittedName>
        <fullName evidence="2">Uncharacterized protein</fullName>
    </submittedName>
</protein>
<gene>
    <name evidence="2" type="ORF">Cvel_3216</name>
</gene>
<reference evidence="2" key="1">
    <citation type="submission" date="2014-11" db="EMBL/GenBank/DDBJ databases">
        <authorList>
            <person name="Otto D Thomas"/>
            <person name="Naeem Raeece"/>
        </authorList>
    </citation>
    <scope>NUCLEOTIDE SEQUENCE</scope>
</reference>
<accession>A0A0G4FCU7</accession>
<dbReference type="EMBL" id="CDMZ01000286">
    <property type="protein sequence ID" value="CEM10990.1"/>
    <property type="molecule type" value="Genomic_DNA"/>
</dbReference>
<name>A0A0G4FCU7_9ALVE</name>
<feature type="region of interest" description="Disordered" evidence="1">
    <location>
        <begin position="1"/>
        <end position="22"/>
    </location>
</feature>
<evidence type="ECO:0000256" key="1">
    <source>
        <dbReference type="SAM" id="MobiDB-lite"/>
    </source>
</evidence>
<proteinExistence type="predicted"/>
<dbReference type="VEuPathDB" id="CryptoDB:Cvel_3216"/>
<feature type="region of interest" description="Disordered" evidence="1">
    <location>
        <begin position="78"/>
        <end position="99"/>
    </location>
</feature>